<keyword evidence="3" id="KW-1185">Reference proteome</keyword>
<sequence>MRVRVLIVATVMLLAACSRPSTPPEYVEAGRAAAAAGRSNEAALYYKQALQEDLDYIEARLELGVLYIALGDLEAAQRFLSAAVEADYQLDTAVPLLASALLQQNRVFALEQLLDEHKAAALEPATHLQLGLYEVLLYARTNRHDTGRMALTALGDAALDCELCLLTEAHLRSNDAPTDALATLDELLLRYPDNAEAHLLRGQLYFALRNPTRAFQDFEDFKRLQPLAGYAQFLLAMTALQLEDRAIAERHVNKLLAANPRQPLANHLKALLAFEHGDYALAGEHAELSMGRGLKSPANFLVAGVSAYHLARPEAALHYLRKASVAYPRNAELQRLMMLLNLQLGDLSAAQESFVSHDLRNVEDVLFGNLMAYQLVQRGRFGEAGSVLDYLENTPVRQPAIRLQTQALKAQLELGEVMAGEELSAEAEEGESTGRMVRIMILLESNAPEEAQQQAEEWLRDEPGSVDALNVQAYVFQQTDQPQLALELYERALSIDPANSPSLFYLAAQAVEQTAYRRATELYLTVLYNNPENLSALRALLGLTFATQAAPDWDQLLQPLNNAVLSDDQVVAVSDALFQWQQYSKLNAFLAEAREQSEWSDTLWMIWLKNEFYLFGVDQFLEKFDLYYQQNSLPDHVLFALSVLEQQGQWELSLTLIDRLDENTQRAQSLQLAKAVALVELQQFDEAEQLLAQWPGEGALASARWYLQGRLKGVQGDLPQSASYLSAYYDSSPGFHSVSHLADVLLEDGRTEDMAALARRHMSEHPSDDSARLALALRLAPTHSEVALELLQNERSDWQIRRSWKMSNNVAWLYLQQGLPQEALPYANNALALNPEDEQVKVTHARVLRALEGS</sequence>
<dbReference type="EMBL" id="CP136865">
    <property type="protein sequence ID" value="WOJ97983.1"/>
    <property type="molecule type" value="Genomic_DNA"/>
</dbReference>
<dbReference type="InterPro" id="IPR011990">
    <property type="entry name" value="TPR-like_helical_dom_sf"/>
</dbReference>
<evidence type="ECO:0000256" key="1">
    <source>
        <dbReference type="PROSITE-ProRule" id="PRU00339"/>
    </source>
</evidence>
<dbReference type="PANTHER" id="PTHR12558">
    <property type="entry name" value="CELL DIVISION CYCLE 16,23,27"/>
    <property type="match status" value="1"/>
</dbReference>
<gene>
    <name evidence="2" type="ORF">R0137_05255</name>
</gene>
<proteinExistence type="predicted"/>
<dbReference type="RefSeq" id="WP_407329111.1">
    <property type="nucleotide sequence ID" value="NZ_CP136865.1"/>
</dbReference>
<dbReference type="Gene3D" id="1.25.40.10">
    <property type="entry name" value="Tetratricopeptide repeat domain"/>
    <property type="match status" value="4"/>
</dbReference>
<dbReference type="InterPro" id="IPR019734">
    <property type="entry name" value="TPR_rpt"/>
</dbReference>
<dbReference type="SUPFAM" id="SSF48452">
    <property type="entry name" value="TPR-like"/>
    <property type="match status" value="3"/>
</dbReference>
<dbReference type="Pfam" id="PF13432">
    <property type="entry name" value="TPR_16"/>
    <property type="match status" value="3"/>
</dbReference>
<reference evidence="2 3" key="1">
    <citation type="submission" date="2023-10" db="EMBL/GenBank/DDBJ databases">
        <title>Two novel species belonging to the OM43/NOR5 clade.</title>
        <authorList>
            <person name="Park M."/>
        </authorList>
    </citation>
    <scope>NUCLEOTIDE SEQUENCE [LARGE SCALE GENOMIC DNA]</scope>
    <source>
        <strain evidence="2 3">IMCC45268</strain>
    </source>
</reference>
<evidence type="ECO:0000313" key="2">
    <source>
        <dbReference type="EMBL" id="WOJ97983.1"/>
    </source>
</evidence>
<feature type="repeat" description="TPR" evidence="1">
    <location>
        <begin position="466"/>
        <end position="499"/>
    </location>
</feature>
<organism evidence="2 3">
    <name type="scientific">Congregibacter brevis</name>
    <dbReference type="NCBI Taxonomy" id="3081201"/>
    <lineage>
        <taxon>Bacteria</taxon>
        <taxon>Pseudomonadati</taxon>
        <taxon>Pseudomonadota</taxon>
        <taxon>Gammaproteobacteria</taxon>
        <taxon>Cellvibrionales</taxon>
        <taxon>Halieaceae</taxon>
        <taxon>Congregibacter</taxon>
    </lineage>
</organism>
<dbReference type="Pfam" id="PF14559">
    <property type="entry name" value="TPR_19"/>
    <property type="match status" value="1"/>
</dbReference>
<protein>
    <submittedName>
        <fullName evidence="2">Tetratricopeptide repeat protein</fullName>
    </submittedName>
</protein>
<evidence type="ECO:0000313" key="3">
    <source>
        <dbReference type="Proteomes" id="UP001626549"/>
    </source>
</evidence>
<dbReference type="PROSITE" id="PS51257">
    <property type="entry name" value="PROKAR_LIPOPROTEIN"/>
    <property type="match status" value="1"/>
</dbReference>
<feature type="repeat" description="TPR" evidence="1">
    <location>
        <begin position="57"/>
        <end position="90"/>
    </location>
</feature>
<keyword evidence="1" id="KW-0802">TPR repeat</keyword>
<name>A0ABZ0IFZ6_9GAMM</name>
<accession>A0ABZ0IFZ6</accession>
<dbReference type="Proteomes" id="UP001626549">
    <property type="component" value="Chromosome"/>
</dbReference>
<dbReference type="PROSITE" id="PS50005">
    <property type="entry name" value="TPR"/>
    <property type="match status" value="2"/>
</dbReference>
<dbReference type="PANTHER" id="PTHR12558:SF36">
    <property type="entry name" value="ANAPHASE-PROMOTING COMPLEX SUBUNIT 7"/>
    <property type="match status" value="1"/>
</dbReference>
<dbReference type="SMART" id="SM00028">
    <property type="entry name" value="TPR"/>
    <property type="match status" value="8"/>
</dbReference>